<organism evidence="1 2">
    <name type="scientific">Adlercreutzia shanghongiae</name>
    <dbReference type="NCBI Taxonomy" id="3111773"/>
    <lineage>
        <taxon>Bacteria</taxon>
        <taxon>Bacillati</taxon>
        <taxon>Actinomycetota</taxon>
        <taxon>Coriobacteriia</taxon>
        <taxon>Eggerthellales</taxon>
        <taxon>Eggerthellaceae</taxon>
        <taxon>Adlercreutzia</taxon>
    </lineage>
</organism>
<dbReference type="InterPro" id="IPR011204">
    <property type="entry name" value="Virulence_RhuM-like"/>
</dbReference>
<reference evidence="1 2" key="1">
    <citation type="submission" date="2024-01" db="EMBL/GenBank/DDBJ databases">
        <title>novel species in genus Adlercreutzia.</title>
        <authorList>
            <person name="Liu X."/>
        </authorList>
    </citation>
    <scope>NUCLEOTIDE SEQUENCE [LARGE SCALE GENOMIC DNA]</scope>
    <source>
        <strain evidence="1 2">R22</strain>
    </source>
</reference>
<sequence>MTKAENTLMLYRDEDGETNVSVLFSDEDVWLTQDQLAEVYQTTQQNISQHVRSIYADGELPEATHKKFLLVRKEGSRQVNREIEHYNLDMIIAVGYRVQSPIATRFRRWATARLHEYIQKGFALDDERLKQGGARYFRELLQRIRDIRSSERNFYQQVTDIYATSIDYDPRSLTTRNFFATVQNKLHYAVHENTAAEVIYRRVDNEKPYVGMTNFKGSYVTEDDVKIAKNYLSEAELQRLNLLVSQFLDYAEFQALEQVPMKMEDWVQALDDLIVRLRRKLLEGKGSISHEQALEKAQREFEIYRDREMKQLESDFDRAIKQLSLWEK</sequence>
<comment type="caution">
    <text evidence="1">The sequence shown here is derived from an EMBL/GenBank/DDBJ whole genome shotgun (WGS) entry which is preliminary data.</text>
</comment>
<dbReference type="PANTHER" id="PTHR35810">
    <property type="entry name" value="CYTOPLASMIC PROTEIN-RELATED"/>
    <property type="match status" value="1"/>
</dbReference>
<protein>
    <submittedName>
        <fullName evidence="1">Virulence RhuM family protein</fullName>
    </submittedName>
</protein>
<dbReference type="EMBL" id="JAYMFH010000001">
    <property type="protein sequence ID" value="MEC4293909.1"/>
    <property type="molecule type" value="Genomic_DNA"/>
</dbReference>
<dbReference type="Proteomes" id="UP001343724">
    <property type="component" value="Unassembled WGS sequence"/>
</dbReference>
<gene>
    <name evidence="1" type="ORF">VJ920_01130</name>
</gene>
<dbReference type="RefSeq" id="WP_326454178.1">
    <property type="nucleotide sequence ID" value="NZ_JAYMFH010000001.1"/>
</dbReference>
<dbReference type="PIRSF" id="PIRSF015268">
    <property type="entry name" value="Virulence_RhuM"/>
    <property type="match status" value="1"/>
</dbReference>
<dbReference type="PANTHER" id="PTHR35810:SF1">
    <property type="entry name" value="CYTOPLASMIC PROTEIN"/>
    <property type="match status" value="1"/>
</dbReference>
<proteinExistence type="predicted"/>
<keyword evidence="2" id="KW-1185">Reference proteome</keyword>
<name>A0ABU6IVQ6_9ACTN</name>
<evidence type="ECO:0000313" key="2">
    <source>
        <dbReference type="Proteomes" id="UP001343724"/>
    </source>
</evidence>
<accession>A0ABU6IVQ6</accession>
<evidence type="ECO:0000313" key="1">
    <source>
        <dbReference type="EMBL" id="MEC4293909.1"/>
    </source>
</evidence>
<dbReference type="Pfam" id="PF13310">
    <property type="entry name" value="Virulence_RhuM"/>
    <property type="match status" value="1"/>
</dbReference>